<evidence type="ECO:0000259" key="12">
    <source>
        <dbReference type="SMART" id="SM00090"/>
    </source>
</evidence>
<evidence type="ECO:0000256" key="9">
    <source>
        <dbReference type="ARBA" id="ARBA00022842"/>
    </source>
</evidence>
<organism evidence="13 14">
    <name type="scientific">Thermogymnomonas acidicola</name>
    <dbReference type="NCBI Taxonomy" id="399579"/>
    <lineage>
        <taxon>Archaea</taxon>
        <taxon>Methanobacteriati</taxon>
        <taxon>Thermoplasmatota</taxon>
        <taxon>Thermoplasmata</taxon>
        <taxon>Thermoplasmatales</taxon>
        <taxon>Thermogymnomonas</taxon>
    </lineage>
</organism>
<evidence type="ECO:0000256" key="6">
    <source>
        <dbReference type="ARBA" id="ARBA00022741"/>
    </source>
</evidence>
<dbReference type="PROSITE" id="PS00109">
    <property type="entry name" value="PROTEIN_KINASE_TYR"/>
    <property type="match status" value="1"/>
</dbReference>
<dbReference type="InterPro" id="IPR018935">
    <property type="entry name" value="RIO_kinase_CS"/>
</dbReference>
<proteinExistence type="inferred from homology"/>
<evidence type="ECO:0000256" key="5">
    <source>
        <dbReference type="ARBA" id="ARBA00022723"/>
    </source>
</evidence>
<evidence type="ECO:0000256" key="10">
    <source>
        <dbReference type="ARBA" id="ARBA00047899"/>
    </source>
</evidence>
<dbReference type="CDD" id="cd05145">
    <property type="entry name" value="RIO1_like"/>
    <property type="match status" value="1"/>
</dbReference>
<keyword evidence="9" id="KW-0460">Magnesium</keyword>
<feature type="domain" description="RIO kinase" evidence="12">
    <location>
        <begin position="22"/>
        <end position="251"/>
    </location>
</feature>
<protein>
    <recommendedName>
        <fullName evidence="2">non-specific serine/threonine protein kinase</fullName>
        <ecNumber evidence="2">2.7.11.1</ecNumber>
    </recommendedName>
</protein>
<dbReference type="InterPro" id="IPR008266">
    <property type="entry name" value="Tyr_kinase_AS"/>
</dbReference>
<dbReference type="GO" id="GO:0004674">
    <property type="term" value="F:protein serine/threonine kinase activity"/>
    <property type="evidence" value="ECO:0007669"/>
    <property type="project" value="UniProtKB-KW"/>
</dbReference>
<dbReference type="EMBL" id="BMNY01000001">
    <property type="protein sequence ID" value="GGM72283.1"/>
    <property type="molecule type" value="Genomic_DNA"/>
</dbReference>
<evidence type="ECO:0000256" key="3">
    <source>
        <dbReference type="ARBA" id="ARBA00022527"/>
    </source>
</evidence>
<evidence type="ECO:0000256" key="11">
    <source>
        <dbReference type="ARBA" id="ARBA00048679"/>
    </source>
</evidence>
<keyword evidence="5" id="KW-0479">Metal-binding</keyword>
<dbReference type="GO" id="GO:0046872">
    <property type="term" value="F:metal ion binding"/>
    <property type="evidence" value="ECO:0007669"/>
    <property type="project" value="UniProtKB-KW"/>
</dbReference>
<evidence type="ECO:0000256" key="4">
    <source>
        <dbReference type="ARBA" id="ARBA00022679"/>
    </source>
</evidence>
<dbReference type="Gene3D" id="3.30.200.20">
    <property type="entry name" value="Phosphorylase Kinase, domain 1"/>
    <property type="match status" value="1"/>
</dbReference>
<dbReference type="Pfam" id="PF01163">
    <property type="entry name" value="RIO1"/>
    <property type="match status" value="1"/>
</dbReference>
<comment type="caution">
    <text evidence="13">The sequence shown here is derived from an EMBL/GenBank/DDBJ whole genome shotgun (WGS) entry which is preliminary data.</text>
</comment>
<dbReference type="GO" id="GO:0005524">
    <property type="term" value="F:ATP binding"/>
    <property type="evidence" value="ECO:0007669"/>
    <property type="project" value="UniProtKB-KW"/>
</dbReference>
<evidence type="ECO:0000313" key="13">
    <source>
        <dbReference type="EMBL" id="GGM72283.1"/>
    </source>
</evidence>
<evidence type="ECO:0000313" key="14">
    <source>
        <dbReference type="Proteomes" id="UP000632195"/>
    </source>
</evidence>
<dbReference type="InterPro" id="IPR018934">
    <property type="entry name" value="RIO_dom"/>
</dbReference>
<dbReference type="SUPFAM" id="SSF56112">
    <property type="entry name" value="Protein kinase-like (PK-like)"/>
    <property type="match status" value="1"/>
</dbReference>
<dbReference type="InterPro" id="IPR051272">
    <property type="entry name" value="RIO-type_Ser/Thr_kinase"/>
</dbReference>
<keyword evidence="3 13" id="KW-0723">Serine/threonine-protein kinase</keyword>
<name>A0AA37F9A5_9ARCH</name>
<accession>A0AA37F9A5</accession>
<evidence type="ECO:0000256" key="8">
    <source>
        <dbReference type="ARBA" id="ARBA00022840"/>
    </source>
</evidence>
<keyword evidence="7 13" id="KW-0418">Kinase</keyword>
<comment type="catalytic activity">
    <reaction evidence="10">
        <text>L-threonyl-[protein] + ATP = O-phospho-L-threonyl-[protein] + ADP + H(+)</text>
        <dbReference type="Rhea" id="RHEA:46608"/>
        <dbReference type="Rhea" id="RHEA-COMP:11060"/>
        <dbReference type="Rhea" id="RHEA-COMP:11605"/>
        <dbReference type="ChEBI" id="CHEBI:15378"/>
        <dbReference type="ChEBI" id="CHEBI:30013"/>
        <dbReference type="ChEBI" id="CHEBI:30616"/>
        <dbReference type="ChEBI" id="CHEBI:61977"/>
        <dbReference type="ChEBI" id="CHEBI:456216"/>
        <dbReference type="EC" id="2.7.11.1"/>
    </reaction>
</comment>
<keyword evidence="14" id="KW-1185">Reference proteome</keyword>
<dbReference type="PANTHER" id="PTHR45723">
    <property type="entry name" value="SERINE/THREONINE-PROTEIN KINASE RIO1"/>
    <property type="match status" value="1"/>
</dbReference>
<evidence type="ECO:0000256" key="2">
    <source>
        <dbReference type="ARBA" id="ARBA00012513"/>
    </source>
</evidence>
<dbReference type="Proteomes" id="UP000632195">
    <property type="component" value="Unassembled WGS sequence"/>
</dbReference>
<reference evidence="13" key="1">
    <citation type="journal article" date="2014" name="Int. J. Syst. Evol. Microbiol.">
        <title>Complete genome sequence of Corynebacterium casei LMG S-19264T (=DSM 44701T), isolated from a smear-ripened cheese.</title>
        <authorList>
            <consortium name="US DOE Joint Genome Institute (JGI-PGF)"/>
            <person name="Walter F."/>
            <person name="Albersmeier A."/>
            <person name="Kalinowski J."/>
            <person name="Ruckert C."/>
        </authorList>
    </citation>
    <scope>NUCLEOTIDE SEQUENCE</scope>
    <source>
        <strain evidence="13">JCM 13583</strain>
    </source>
</reference>
<dbReference type="RefSeq" id="WP_188680527.1">
    <property type="nucleotide sequence ID" value="NZ_BMNY01000001.1"/>
</dbReference>
<keyword evidence="8" id="KW-0067">ATP-binding</keyword>
<keyword evidence="6" id="KW-0547">Nucleotide-binding</keyword>
<dbReference type="SMART" id="SM00090">
    <property type="entry name" value="RIO"/>
    <property type="match status" value="1"/>
</dbReference>
<evidence type="ECO:0000256" key="7">
    <source>
        <dbReference type="ARBA" id="ARBA00022777"/>
    </source>
</evidence>
<dbReference type="Gene3D" id="1.10.510.10">
    <property type="entry name" value="Transferase(Phosphotransferase) domain 1"/>
    <property type="match status" value="1"/>
</dbReference>
<sequence length="252" mass="29798">MTDEELSALERLIRDREFWRKYDLDYKTESLVFDRRTLQALYDLMHRNSVPYIDFPISSGKESVVFKAYMSGKPVAIKVFKMTTLKFHRIWEYIEGDQRFAKERIDRSRYVYIWCRKEYTNLSEMQRAGVRAPRPIDFERNVMMMSYLGTKQRPAPQIRNYEGARDLFGEVVEQLVAMYKKAKLVHADLSEYNILVHRRKPYFIDVAQAVRATHPSAEDFLRRDVHNVCTFFRKQGVDADPAEVLSQLGISS</sequence>
<keyword evidence="4" id="KW-0808">Transferase</keyword>
<comment type="catalytic activity">
    <reaction evidence="11">
        <text>L-seryl-[protein] + ATP = O-phospho-L-seryl-[protein] + ADP + H(+)</text>
        <dbReference type="Rhea" id="RHEA:17989"/>
        <dbReference type="Rhea" id="RHEA-COMP:9863"/>
        <dbReference type="Rhea" id="RHEA-COMP:11604"/>
        <dbReference type="ChEBI" id="CHEBI:15378"/>
        <dbReference type="ChEBI" id="CHEBI:29999"/>
        <dbReference type="ChEBI" id="CHEBI:30616"/>
        <dbReference type="ChEBI" id="CHEBI:83421"/>
        <dbReference type="ChEBI" id="CHEBI:456216"/>
        <dbReference type="EC" id="2.7.11.1"/>
    </reaction>
</comment>
<reference evidence="13" key="2">
    <citation type="submission" date="2022-09" db="EMBL/GenBank/DDBJ databases">
        <authorList>
            <person name="Sun Q."/>
            <person name="Ohkuma M."/>
        </authorList>
    </citation>
    <scope>NUCLEOTIDE SEQUENCE</scope>
    <source>
        <strain evidence="13">JCM 13583</strain>
    </source>
</reference>
<comment type="similarity">
    <text evidence="1">Belongs to the protein kinase superfamily. RIO-type Ser/Thr kinase family.</text>
</comment>
<dbReference type="AlphaFoldDB" id="A0AA37F9A5"/>
<dbReference type="EC" id="2.7.11.1" evidence="2"/>
<evidence type="ECO:0000256" key="1">
    <source>
        <dbReference type="ARBA" id="ARBA00009196"/>
    </source>
</evidence>
<dbReference type="InterPro" id="IPR011009">
    <property type="entry name" value="Kinase-like_dom_sf"/>
</dbReference>
<gene>
    <name evidence="13" type="ORF">GCM10007108_08090</name>
</gene>
<dbReference type="PROSITE" id="PS01245">
    <property type="entry name" value="RIO1"/>
    <property type="match status" value="1"/>
</dbReference>
<dbReference type="InterPro" id="IPR000687">
    <property type="entry name" value="RIO_kinase"/>
</dbReference>